<dbReference type="Proteomes" id="UP000012283">
    <property type="component" value="Unassembled WGS sequence"/>
</dbReference>
<dbReference type="OrthoDB" id="2088102at2"/>
<dbReference type="RefSeq" id="WP_003463707.1">
    <property type="nucleotide sequence ID" value="NZ_APML01000006.1"/>
</dbReference>
<comment type="caution">
    <text evidence="1">The sequence shown here is derived from an EMBL/GenBank/DDBJ whole genome shotgun (WGS) entry which is preliminary data.</text>
</comment>
<sequence>MFNIKTFIKRPSMQIDNLNEVIENPNRYFINIDDEIEIKKYNQYLDFDYINGAITIEYYNNLIMDFSLWDLVDQLWSYLIQLVEDVVQTGYGMTYFPDQPVKIEMKVVSKDLLLFALDEGEIIRELLPMQEFINALFKSAENFYSSFIAYFEREIDFSYELNKIKTIQEQIN</sequence>
<dbReference type="AlphaFoldDB" id="N4WFT9"/>
<name>N4WFT9_9BACI</name>
<reference evidence="1 2" key="1">
    <citation type="submission" date="2013-03" db="EMBL/GenBank/DDBJ databases">
        <title>Draft genome sequence of Gracibacillus halophilus YIM-C55.5, a moderately halophilic and thermophilic organism from the Xiaochaidamu salt lake.</title>
        <authorList>
            <person name="Sugumar T."/>
            <person name="Polireddy D.R."/>
            <person name="Antony A."/>
            <person name="Madhava Y.R."/>
            <person name="Sivakumar N."/>
        </authorList>
    </citation>
    <scope>NUCLEOTIDE SEQUENCE [LARGE SCALE GENOMIC DNA]</scope>
    <source>
        <strain evidence="1 2">YIM-C55.5</strain>
    </source>
</reference>
<dbReference type="eggNOG" id="ENOG5032WUQ">
    <property type="taxonomic scope" value="Bacteria"/>
</dbReference>
<accession>N4WFT9</accession>
<organism evidence="1 2">
    <name type="scientific">Gracilibacillus halophilus YIM-C55.5</name>
    <dbReference type="NCBI Taxonomy" id="1308866"/>
    <lineage>
        <taxon>Bacteria</taxon>
        <taxon>Bacillati</taxon>
        <taxon>Bacillota</taxon>
        <taxon>Bacilli</taxon>
        <taxon>Bacillales</taxon>
        <taxon>Bacillaceae</taxon>
        <taxon>Gracilibacillus</taxon>
    </lineage>
</organism>
<protein>
    <submittedName>
        <fullName evidence="1">Uncharacterized protein</fullName>
    </submittedName>
</protein>
<dbReference type="EMBL" id="APML01000006">
    <property type="protein sequence ID" value="ENH98124.1"/>
    <property type="molecule type" value="Genomic_DNA"/>
</dbReference>
<keyword evidence="2" id="KW-1185">Reference proteome</keyword>
<gene>
    <name evidence="1" type="ORF">J416_02129</name>
</gene>
<proteinExistence type="predicted"/>
<evidence type="ECO:0000313" key="2">
    <source>
        <dbReference type="Proteomes" id="UP000012283"/>
    </source>
</evidence>
<evidence type="ECO:0000313" key="1">
    <source>
        <dbReference type="EMBL" id="ENH98124.1"/>
    </source>
</evidence>
<dbReference type="PATRIC" id="fig|1308866.3.peg.431"/>
<dbReference type="STRING" id="1308866.J416_02129"/>